<feature type="binding site" evidence="7">
    <location>
        <position position="381"/>
    </location>
    <ligand>
        <name>Cu cation</name>
        <dbReference type="ChEBI" id="CHEBI:23378"/>
        <label>B</label>
    </ligand>
</feature>
<reference evidence="13" key="1">
    <citation type="submission" date="2019-10" db="EMBL/GenBank/DDBJ databases">
        <authorList>
            <person name="Zhang R."/>
            <person name="Pan Y."/>
            <person name="Wang J."/>
            <person name="Ma R."/>
            <person name="Yu S."/>
        </authorList>
    </citation>
    <scope>NUCLEOTIDE SEQUENCE</scope>
    <source>
        <strain evidence="13">LA-IB0</strain>
        <tissue evidence="13">Leaf</tissue>
    </source>
</reference>
<dbReference type="PANTHER" id="PTHR11474:SF123">
    <property type="entry name" value="CATECHOL OXIDASE"/>
    <property type="match status" value="1"/>
</dbReference>
<dbReference type="GO" id="GO:0046872">
    <property type="term" value="F:metal ion binding"/>
    <property type="evidence" value="ECO:0007669"/>
    <property type="project" value="UniProtKB-KW"/>
</dbReference>
<comment type="cofactor">
    <cofactor evidence="7">
        <name>Cu(2+)</name>
        <dbReference type="ChEBI" id="CHEBI:29036"/>
    </cofactor>
    <text evidence="7">Binds 2 copper ions per subunit.</text>
</comment>
<feature type="disulfide bond" evidence="8">
    <location>
        <begin position="116"/>
        <end position="134"/>
    </location>
</feature>
<dbReference type="InterPro" id="IPR002227">
    <property type="entry name" value="Tyrosinase_Cu-bd"/>
</dbReference>
<dbReference type="PANTHER" id="PTHR11474">
    <property type="entry name" value="TYROSINASE FAMILY MEMBER"/>
    <property type="match status" value="1"/>
</dbReference>
<dbReference type="InterPro" id="IPR008922">
    <property type="entry name" value="Di-copper_centre_dom_sf"/>
</dbReference>
<keyword evidence="4" id="KW-0560">Oxidoreductase</keyword>
<evidence type="ECO:0000256" key="1">
    <source>
        <dbReference type="ARBA" id="ARBA00009928"/>
    </source>
</evidence>
<gene>
    <name evidence="13" type="ORF">BUALT_Bualt03G0158700</name>
</gene>
<evidence type="ECO:0000256" key="8">
    <source>
        <dbReference type="PIRSR" id="PIRSR000290-2"/>
    </source>
</evidence>
<evidence type="ECO:0000256" key="6">
    <source>
        <dbReference type="ARBA" id="ARBA00023157"/>
    </source>
</evidence>
<evidence type="ECO:0000256" key="7">
    <source>
        <dbReference type="PIRSR" id="PIRSR000290-1"/>
    </source>
</evidence>
<dbReference type="PRINTS" id="PR00092">
    <property type="entry name" value="TYROSINASE"/>
</dbReference>
<evidence type="ECO:0000313" key="14">
    <source>
        <dbReference type="Proteomes" id="UP000826271"/>
    </source>
</evidence>
<feature type="binding site" evidence="7">
    <location>
        <position position="351"/>
    </location>
    <ligand>
        <name>Cu cation</name>
        <dbReference type="ChEBI" id="CHEBI:23378"/>
        <label>B</label>
    </ligand>
</feature>
<dbReference type="InterPro" id="IPR016213">
    <property type="entry name" value="Polyphenol_oxidase"/>
</dbReference>
<feature type="domain" description="Tyrosinase copper-binding" evidence="11">
    <location>
        <begin position="215"/>
        <end position="232"/>
    </location>
</feature>
<keyword evidence="5 7" id="KW-0186">Copper</keyword>
<dbReference type="GO" id="GO:0046148">
    <property type="term" value="P:pigment biosynthetic process"/>
    <property type="evidence" value="ECO:0007669"/>
    <property type="project" value="InterPro"/>
</dbReference>
<feature type="binding site" evidence="7">
    <location>
        <position position="194"/>
    </location>
    <ligand>
        <name>Cu cation</name>
        <dbReference type="ChEBI" id="CHEBI:23378"/>
        <label>A</label>
    </ligand>
</feature>
<keyword evidence="3" id="KW-0883">Thioether bond</keyword>
<keyword evidence="14" id="KW-1185">Reference proteome</keyword>
<dbReference type="SUPFAM" id="SSF48056">
    <property type="entry name" value="Di-copper centre-containing domain"/>
    <property type="match status" value="1"/>
</dbReference>
<evidence type="ECO:0000256" key="9">
    <source>
        <dbReference type="PIRSR" id="PIRSR000290-3"/>
    </source>
</evidence>
<proteinExistence type="inferred from homology"/>
<dbReference type="InterPro" id="IPR050316">
    <property type="entry name" value="Tyrosinase/Hemocyanin"/>
</dbReference>
<dbReference type="InterPro" id="IPR022740">
    <property type="entry name" value="Polyphenol_oxidase_C"/>
</dbReference>
<comment type="similarity">
    <text evidence="1">Belongs to the tyrosinase family.</text>
</comment>
<dbReference type="Pfam" id="PF12143">
    <property type="entry name" value="PPO1_KFDV"/>
    <property type="match status" value="1"/>
</dbReference>
<feature type="region of interest" description="Disordered" evidence="10">
    <location>
        <begin position="325"/>
        <end position="348"/>
    </location>
</feature>
<organism evidence="13 14">
    <name type="scientific">Buddleja alternifolia</name>
    <dbReference type="NCBI Taxonomy" id="168488"/>
    <lineage>
        <taxon>Eukaryota</taxon>
        <taxon>Viridiplantae</taxon>
        <taxon>Streptophyta</taxon>
        <taxon>Embryophyta</taxon>
        <taxon>Tracheophyta</taxon>
        <taxon>Spermatophyta</taxon>
        <taxon>Magnoliopsida</taxon>
        <taxon>eudicotyledons</taxon>
        <taxon>Gunneridae</taxon>
        <taxon>Pentapetalae</taxon>
        <taxon>asterids</taxon>
        <taxon>lamiids</taxon>
        <taxon>Lamiales</taxon>
        <taxon>Scrophulariaceae</taxon>
        <taxon>Buddlejeae</taxon>
        <taxon>Buddleja</taxon>
    </lineage>
</organism>
<dbReference type="Proteomes" id="UP000826271">
    <property type="component" value="Unassembled WGS sequence"/>
</dbReference>
<evidence type="ECO:0000256" key="10">
    <source>
        <dbReference type="SAM" id="MobiDB-lite"/>
    </source>
</evidence>
<evidence type="ECO:0000256" key="3">
    <source>
        <dbReference type="ARBA" id="ARBA00022784"/>
    </source>
</evidence>
<feature type="binding site" evidence="7">
    <location>
        <position position="347"/>
    </location>
    <ligand>
        <name>Cu cation</name>
        <dbReference type="ChEBI" id="CHEBI:23378"/>
        <label>B</label>
    </ligand>
</feature>
<sequence>MASLHLPCTANPFHSLSPSNSHTTTTIFPKPSHFILHAKRSINRGLQISCCSANNQGQNQEKTSLNDVETTTPQGKVDRRNMLVGLGGLYGASNLLVSTTPGASANPVKPPELDKCGVAKNLNTKGTPLKDNCCPPISESIIDYQLPPVFQMKMRPSAHRVSPEYIFKYNMAIDRMKRLPKDDPRSFMQQANIHCAYCNGAYDQPGQGTLDLQVHNSWLFFPFHRWYLYFYERILGKLIGDPTFALPFWNWDNPKGMTIPPMFLDSTSALYDEKRDPASTKPNAVVDLGLTKSTDPLQVVTNNLTVMYTEMIRGNSTTYDFMGKPYREGTSDTDTNTGPGAPERGSHTSVHMWVGDPRQPSGEDLGNFYSAGRDPLFYCHHGNVDRMWTLWQYFLPSNKVPDKRITDPDFLNAAFLFYDENAQLVRVTVKDCLDNLRMGYDYQRIDLPWLDYRPPRQTAGARVTRAGRTAAAVPNTVFPVTLDKIVRVLVPKTKKGKADELLLLEDITVDTSKFLKVDVFVNDEDDNLFELDKASYAGTYAQVPHRSTGTTATSSISLKLTDLYDDMDVADDDTVLVTLVPRHQGAGITIGGIKIIENPKKPETPPSSG</sequence>
<feature type="binding site" evidence="7">
    <location>
        <position position="215"/>
    </location>
    <ligand>
        <name>Cu cation</name>
        <dbReference type="ChEBI" id="CHEBI:23378"/>
        <label>A</label>
    </ligand>
</feature>
<comment type="caution">
    <text evidence="13">The sequence shown here is derived from an EMBL/GenBank/DDBJ whole genome shotgun (WGS) entry which is preliminary data.</text>
</comment>
<dbReference type="PROSITE" id="PS00498">
    <property type="entry name" value="TYROSINASE_2"/>
    <property type="match status" value="1"/>
</dbReference>
<dbReference type="Gene3D" id="1.10.1280.10">
    <property type="entry name" value="Di-copper center containing domain from catechol oxidase"/>
    <property type="match status" value="1"/>
</dbReference>
<dbReference type="InterPro" id="IPR022739">
    <property type="entry name" value="Polyphenol_oxidase_cen"/>
</dbReference>
<feature type="domain" description="Tyrosinase copper-binding" evidence="12">
    <location>
        <begin position="374"/>
        <end position="385"/>
    </location>
</feature>
<keyword evidence="6 8" id="KW-1015">Disulfide bond</keyword>
<dbReference type="PIRSF" id="PIRSF000290">
    <property type="entry name" value="PPO_plant"/>
    <property type="match status" value="1"/>
</dbReference>
<dbReference type="AlphaFoldDB" id="A0AAV6Y2K4"/>
<evidence type="ECO:0000256" key="4">
    <source>
        <dbReference type="ARBA" id="ARBA00023002"/>
    </source>
</evidence>
<accession>A0AAV6Y2K4</accession>
<feature type="binding site" evidence="7">
    <location>
        <position position="224"/>
    </location>
    <ligand>
        <name>Cu cation</name>
        <dbReference type="ChEBI" id="CHEBI:23378"/>
        <label>A</label>
    </ligand>
</feature>
<dbReference type="Pfam" id="PF12142">
    <property type="entry name" value="PPO1_DWL"/>
    <property type="match status" value="1"/>
</dbReference>
<evidence type="ECO:0000256" key="5">
    <source>
        <dbReference type="ARBA" id="ARBA00023008"/>
    </source>
</evidence>
<evidence type="ECO:0000259" key="11">
    <source>
        <dbReference type="PROSITE" id="PS00497"/>
    </source>
</evidence>
<keyword evidence="2 7" id="KW-0479">Metal-binding</keyword>
<name>A0AAV6Y2K4_9LAMI</name>
<dbReference type="Pfam" id="PF00264">
    <property type="entry name" value="Tyrosinase"/>
    <property type="match status" value="1"/>
</dbReference>
<evidence type="ECO:0000256" key="2">
    <source>
        <dbReference type="ARBA" id="ARBA00022723"/>
    </source>
</evidence>
<feature type="cross-link" description="2'-(S-cysteinyl)-histidine (Cys-His)" evidence="9">
    <location>
        <begin position="198"/>
        <end position="215"/>
    </location>
</feature>
<dbReference type="EMBL" id="WHWC01000003">
    <property type="protein sequence ID" value="KAG8386537.1"/>
    <property type="molecule type" value="Genomic_DNA"/>
</dbReference>
<dbReference type="GO" id="GO:0004097">
    <property type="term" value="F:catechol oxidase activity"/>
    <property type="evidence" value="ECO:0007669"/>
    <property type="project" value="InterPro"/>
</dbReference>
<evidence type="ECO:0000259" key="12">
    <source>
        <dbReference type="PROSITE" id="PS00498"/>
    </source>
</evidence>
<protein>
    <recommendedName>
        <fullName evidence="11 12">Tyrosinase copper-binding domain-containing protein</fullName>
    </recommendedName>
</protein>
<dbReference type="PROSITE" id="PS00497">
    <property type="entry name" value="TYROSINASE_1"/>
    <property type="match status" value="1"/>
</dbReference>
<feature type="disulfide bond" evidence="8">
    <location>
        <begin position="133"/>
        <end position="195"/>
    </location>
</feature>
<evidence type="ECO:0000313" key="13">
    <source>
        <dbReference type="EMBL" id="KAG8386537.1"/>
    </source>
</evidence>